<proteinExistence type="predicted"/>
<dbReference type="Gene3D" id="2.40.30.170">
    <property type="match status" value="1"/>
</dbReference>
<evidence type="ECO:0000313" key="3">
    <source>
        <dbReference type="Proteomes" id="UP000295718"/>
    </source>
</evidence>
<protein>
    <submittedName>
        <fullName evidence="2">Multidrug efflux pump subunit AcrA (Membrane-fusion protein)</fullName>
    </submittedName>
</protein>
<evidence type="ECO:0000256" key="1">
    <source>
        <dbReference type="SAM" id="Coils"/>
    </source>
</evidence>
<dbReference type="GO" id="GO:1990281">
    <property type="term" value="C:efflux pump complex"/>
    <property type="evidence" value="ECO:0007669"/>
    <property type="project" value="TreeGrafter"/>
</dbReference>
<keyword evidence="3" id="KW-1185">Reference proteome</keyword>
<dbReference type="AlphaFoldDB" id="A0A4R1R4P9"/>
<gene>
    <name evidence="2" type="ORF">EDD76_102183</name>
</gene>
<dbReference type="RefSeq" id="WP_031389000.1">
    <property type="nucleotide sequence ID" value="NZ_JPNB01000001.1"/>
</dbReference>
<dbReference type="PANTHER" id="PTHR30469:SF15">
    <property type="entry name" value="HLYD FAMILY OF SECRETION PROTEINS"/>
    <property type="match status" value="1"/>
</dbReference>
<dbReference type="Gene3D" id="2.40.420.20">
    <property type="match status" value="1"/>
</dbReference>
<reference evidence="2 3" key="1">
    <citation type="submission" date="2019-03" db="EMBL/GenBank/DDBJ databases">
        <title>Genomic Encyclopedia of Type Strains, Phase IV (KMG-IV): sequencing the most valuable type-strain genomes for metagenomic binning, comparative biology and taxonomic classification.</title>
        <authorList>
            <person name="Goeker M."/>
        </authorList>
    </citation>
    <scope>NUCLEOTIDE SEQUENCE [LARGE SCALE GENOMIC DNA]</scope>
    <source>
        <strain evidence="2 3">DSM 100556</strain>
    </source>
</reference>
<sequence>MKDRKRMFFTGTVCLFIVVFTGCGLLRQEEEVKNQITIPSYDASGASFGYVKRGDLENAETLFLKLTTTEEHELYFGVSGISIDKVYIKEGDGVRSGQLLAELQSDDIKNEIASLEAKKETIALDIQHTEQLLEETRQRKEYIEEKEDARQESIGRYQLQLQQLDNDMQETEGARKEQESKLKKYRIYADIDGTVARVSSYGGGFLSDEKQAFLTLQSAARQFSGNTKAENDFERGQKVILILNEEEYPAQILRAERAESVTEVDVCLQEGYSVPEDCTYGELLWSTGVVKDALYVPKNAIVPVGEKSYVYKMGEDGFANPVEIQTGTVNTDYVQITAGVEQDDTVMLYE</sequence>
<keyword evidence="1" id="KW-0175">Coiled coil</keyword>
<dbReference type="SUPFAM" id="SSF111369">
    <property type="entry name" value="HlyD-like secretion proteins"/>
    <property type="match status" value="1"/>
</dbReference>
<accession>A0A4R1R4P9</accession>
<evidence type="ECO:0000313" key="2">
    <source>
        <dbReference type="EMBL" id="TCL60486.1"/>
    </source>
</evidence>
<dbReference type="Proteomes" id="UP000295718">
    <property type="component" value="Unassembled WGS sequence"/>
</dbReference>
<organism evidence="2 3">
    <name type="scientific">Kineothrix alysoides</name>
    <dbReference type="NCBI Taxonomy" id="1469948"/>
    <lineage>
        <taxon>Bacteria</taxon>
        <taxon>Bacillati</taxon>
        <taxon>Bacillota</taxon>
        <taxon>Clostridia</taxon>
        <taxon>Lachnospirales</taxon>
        <taxon>Lachnospiraceae</taxon>
        <taxon>Kineothrix</taxon>
    </lineage>
</organism>
<name>A0A4R1R4P9_9FIRM</name>
<dbReference type="GO" id="GO:0015562">
    <property type="term" value="F:efflux transmembrane transporter activity"/>
    <property type="evidence" value="ECO:0007669"/>
    <property type="project" value="TreeGrafter"/>
</dbReference>
<comment type="caution">
    <text evidence="2">The sequence shown here is derived from an EMBL/GenBank/DDBJ whole genome shotgun (WGS) entry which is preliminary data.</text>
</comment>
<dbReference type="PANTHER" id="PTHR30469">
    <property type="entry name" value="MULTIDRUG RESISTANCE PROTEIN MDTA"/>
    <property type="match status" value="1"/>
</dbReference>
<dbReference type="STRING" id="1469948.GCA_000732725_00219"/>
<dbReference type="Gene3D" id="1.10.287.470">
    <property type="entry name" value="Helix hairpin bin"/>
    <property type="match status" value="1"/>
</dbReference>
<dbReference type="PROSITE" id="PS51257">
    <property type="entry name" value="PROKAR_LIPOPROTEIN"/>
    <property type="match status" value="1"/>
</dbReference>
<dbReference type="EMBL" id="SLUO01000002">
    <property type="protein sequence ID" value="TCL60486.1"/>
    <property type="molecule type" value="Genomic_DNA"/>
</dbReference>
<feature type="coiled-coil region" evidence="1">
    <location>
        <begin position="126"/>
        <end position="181"/>
    </location>
</feature>
<dbReference type="Gene3D" id="2.40.50.100">
    <property type="match status" value="1"/>
</dbReference>